<evidence type="ECO:0000259" key="4">
    <source>
        <dbReference type="Pfam" id="PF13193"/>
    </source>
</evidence>
<dbReference type="Proteomes" id="UP000295063">
    <property type="component" value="Unassembled WGS sequence"/>
</dbReference>
<dbReference type="PANTHER" id="PTHR43201:SF5">
    <property type="entry name" value="MEDIUM-CHAIN ACYL-COA LIGASE ACSF2, MITOCHONDRIAL"/>
    <property type="match status" value="1"/>
</dbReference>
<reference evidence="5 6" key="1">
    <citation type="submission" date="2019-03" db="EMBL/GenBank/DDBJ databases">
        <title>Genomic Encyclopedia of Type Strains, Phase IV (KMG-IV): sequencing the most valuable type-strain genomes for metagenomic binning, comparative biology and taxonomic classification.</title>
        <authorList>
            <person name="Goeker M."/>
        </authorList>
    </citation>
    <scope>NUCLEOTIDE SEQUENCE [LARGE SCALE GENOMIC DNA]</scope>
    <source>
        <strain evidence="5 6">DSM 15969</strain>
    </source>
</reference>
<dbReference type="PROSITE" id="PS00455">
    <property type="entry name" value="AMP_BINDING"/>
    <property type="match status" value="1"/>
</dbReference>
<dbReference type="SUPFAM" id="SSF56801">
    <property type="entry name" value="Acetyl-CoA synthetase-like"/>
    <property type="match status" value="1"/>
</dbReference>
<dbReference type="Gene3D" id="3.30.300.30">
    <property type="match status" value="1"/>
</dbReference>
<dbReference type="RefSeq" id="WP_207900798.1">
    <property type="nucleotide sequence ID" value="NZ_DALZLR010000006.1"/>
</dbReference>
<evidence type="ECO:0000313" key="5">
    <source>
        <dbReference type="EMBL" id="TCL32713.1"/>
    </source>
</evidence>
<dbReference type="Pfam" id="PF00501">
    <property type="entry name" value="AMP-binding"/>
    <property type="match status" value="1"/>
</dbReference>
<gene>
    <name evidence="5" type="ORF">EV210_12033</name>
</gene>
<proteinExistence type="inferred from homology"/>
<keyword evidence="6" id="KW-1185">Reference proteome</keyword>
<evidence type="ECO:0000313" key="6">
    <source>
        <dbReference type="Proteomes" id="UP000295063"/>
    </source>
</evidence>
<keyword evidence="2 5" id="KW-0436">Ligase</keyword>
<dbReference type="InterPro" id="IPR000873">
    <property type="entry name" value="AMP-dep_synth/lig_dom"/>
</dbReference>
<feature type="domain" description="AMP-binding enzyme C-terminal" evidence="4">
    <location>
        <begin position="416"/>
        <end position="488"/>
    </location>
</feature>
<dbReference type="InterPro" id="IPR020845">
    <property type="entry name" value="AMP-binding_CS"/>
</dbReference>
<comment type="similarity">
    <text evidence="1">Belongs to the ATP-dependent AMP-binding enzyme family.</text>
</comment>
<dbReference type="InterPro" id="IPR042099">
    <property type="entry name" value="ANL_N_sf"/>
</dbReference>
<dbReference type="GO" id="GO:0006631">
    <property type="term" value="P:fatty acid metabolic process"/>
    <property type="evidence" value="ECO:0007669"/>
    <property type="project" value="TreeGrafter"/>
</dbReference>
<evidence type="ECO:0000259" key="3">
    <source>
        <dbReference type="Pfam" id="PF00501"/>
    </source>
</evidence>
<evidence type="ECO:0000256" key="2">
    <source>
        <dbReference type="ARBA" id="ARBA00022598"/>
    </source>
</evidence>
<dbReference type="GO" id="GO:0031956">
    <property type="term" value="F:medium-chain fatty acid-CoA ligase activity"/>
    <property type="evidence" value="ECO:0007669"/>
    <property type="project" value="TreeGrafter"/>
</dbReference>
<dbReference type="Gene3D" id="3.40.50.12780">
    <property type="entry name" value="N-terminal domain of ligase-like"/>
    <property type="match status" value="1"/>
</dbReference>
<dbReference type="Pfam" id="PF13193">
    <property type="entry name" value="AMP-binding_C"/>
    <property type="match status" value="1"/>
</dbReference>
<dbReference type="EMBL" id="SLUI01000020">
    <property type="protein sequence ID" value="TCL32713.1"/>
    <property type="molecule type" value="Genomic_DNA"/>
</dbReference>
<protein>
    <submittedName>
        <fullName evidence="5">Acyl-CoA synthetase (AMP-forming)/AMP-acid ligase II</fullName>
    </submittedName>
</protein>
<sequence>MHQLLLHGAMKQPDKTAFRWVDRNTELTYSQAVERMERFAGVLHYLGVAKRERVTIFAQNSLDYLLAMFACWRIGAIAALVDVQFADQLEYYLDDHQPSVVIYGQEWAEQVSRSAAEVRSIRHLVCMEGAQIGSESLPALLAAGFPTPIDPGNELAIAHLSYTAGTSGQPKGVCLMHEPTMKAANCIAERLQLTLDDSSLGVTNFASWYQLIGNLLPMLHRMATINIISGWTPKLGWQAIEDTKATVLVANPGILSDIAEEAKVRGRTPGALRMGLSGGWPAAKQLKIAWRDELKVPLLESYGQSELGGFAAMGYPQFEPDRRLSAIGPVQPDKEVRILDAAGKEVPVGHIGEICLRGGYMYGYWGKADKTAEVMRGEWLHTGDAGWIDHEGYITVRGRFTEIITVGNKTWFPRDIEEAITVLPEIKQAAVIGIPDPQLGERPIAYVVLLQPKADLSAIKAALKTRVDYDISVLRIEKIDQLPITPNGNVAKAQLKALAIRKQALSNVDNNN</sequence>
<dbReference type="AlphaFoldDB" id="A0A4R1PWV5"/>
<organism evidence="5 6">
    <name type="scientific">Anaerospora hongkongensis</name>
    <dbReference type="NCBI Taxonomy" id="244830"/>
    <lineage>
        <taxon>Bacteria</taxon>
        <taxon>Bacillati</taxon>
        <taxon>Bacillota</taxon>
        <taxon>Negativicutes</taxon>
        <taxon>Selenomonadales</taxon>
        <taxon>Sporomusaceae</taxon>
        <taxon>Anaerospora</taxon>
    </lineage>
</organism>
<feature type="domain" description="AMP-dependent synthetase/ligase" evidence="3">
    <location>
        <begin position="9"/>
        <end position="365"/>
    </location>
</feature>
<dbReference type="InterPro" id="IPR025110">
    <property type="entry name" value="AMP-bd_C"/>
</dbReference>
<dbReference type="InterPro" id="IPR045851">
    <property type="entry name" value="AMP-bd_C_sf"/>
</dbReference>
<evidence type="ECO:0000256" key="1">
    <source>
        <dbReference type="ARBA" id="ARBA00006432"/>
    </source>
</evidence>
<name>A0A4R1PWV5_9FIRM</name>
<accession>A0A4R1PWV5</accession>
<comment type="caution">
    <text evidence="5">The sequence shown here is derived from an EMBL/GenBank/DDBJ whole genome shotgun (WGS) entry which is preliminary data.</text>
</comment>
<dbReference type="PANTHER" id="PTHR43201">
    <property type="entry name" value="ACYL-COA SYNTHETASE"/>
    <property type="match status" value="1"/>
</dbReference>